<feature type="region of interest" description="Disordered" evidence="1">
    <location>
        <begin position="86"/>
        <end position="130"/>
    </location>
</feature>
<reference evidence="3" key="4">
    <citation type="journal article" date="2015" name="PLoS ONE">
        <title>Comprehensive Evaluation of Toxoplasma gondii VEG and Neospora caninum LIV Genomes with Tachyzoite Stage Transcriptome and Proteome Defines Novel Transcript Features.</title>
        <authorList>
            <person name="Ramaprasad A."/>
            <person name="Mourier T."/>
            <person name="Naeem R."/>
            <person name="Malas T.B."/>
            <person name="Moussa E."/>
            <person name="Panigrahi A."/>
            <person name="Vermont S.J."/>
            <person name="Otto T.D."/>
            <person name="Wastling J."/>
            <person name="Pain A."/>
        </authorList>
    </citation>
    <scope>NUCLEOTIDE SEQUENCE</scope>
    <source>
        <strain evidence="3">Liverpool</strain>
    </source>
</reference>
<dbReference type="AlphaFoldDB" id="F0VP35"/>
<gene>
    <name evidence="3" type="ORF">BN1204_059050</name>
    <name evidence="2" type="ORF">NCLIV_059050</name>
</gene>
<name>F0VP35_NEOCL</name>
<keyword evidence="4" id="KW-1185">Reference proteome</keyword>
<evidence type="ECO:0000313" key="4">
    <source>
        <dbReference type="Proteomes" id="UP000007494"/>
    </source>
</evidence>
<dbReference type="VEuPathDB" id="ToxoDB:NCLIV_059050"/>
<dbReference type="InterPro" id="IPR024491">
    <property type="entry name" value="Se_SelK/SelG"/>
</dbReference>
<feature type="region of interest" description="Disordered" evidence="1">
    <location>
        <begin position="1"/>
        <end position="54"/>
    </location>
</feature>
<protein>
    <submittedName>
        <fullName evidence="2">Uncharacterized protein</fullName>
    </submittedName>
</protein>
<evidence type="ECO:0000313" key="2">
    <source>
        <dbReference type="EMBL" id="CBZ55481.1"/>
    </source>
</evidence>
<reference evidence="2" key="1">
    <citation type="submission" date="2011-02" db="EMBL/GenBank/DDBJ databases">
        <authorList>
            <person name="Aslett M."/>
        </authorList>
    </citation>
    <scope>NUCLEOTIDE SEQUENCE</scope>
    <source>
        <strain evidence="2">Liverpool</strain>
    </source>
</reference>
<dbReference type="GeneID" id="13441029"/>
<dbReference type="Proteomes" id="UP000007494">
    <property type="component" value="Chromosome XI"/>
</dbReference>
<dbReference type="RefSeq" id="XP_003885509.1">
    <property type="nucleotide sequence ID" value="XM_003885460.1"/>
</dbReference>
<dbReference type="Pfam" id="PF10961">
    <property type="entry name" value="SelK_SelG"/>
    <property type="match status" value="1"/>
</dbReference>
<feature type="compositionally biased region" description="Low complexity" evidence="1">
    <location>
        <begin position="42"/>
        <end position="54"/>
    </location>
</feature>
<dbReference type="eggNOG" id="ENOG502R0KX">
    <property type="taxonomic scope" value="Eukaryota"/>
</dbReference>
<dbReference type="EMBL" id="FR823392">
    <property type="protein sequence ID" value="CBZ55481.1"/>
    <property type="molecule type" value="Genomic_DNA"/>
</dbReference>
<organism evidence="2 4">
    <name type="scientific">Neospora caninum (strain Liverpool)</name>
    <dbReference type="NCBI Taxonomy" id="572307"/>
    <lineage>
        <taxon>Eukaryota</taxon>
        <taxon>Sar</taxon>
        <taxon>Alveolata</taxon>
        <taxon>Apicomplexa</taxon>
        <taxon>Conoidasida</taxon>
        <taxon>Coccidia</taxon>
        <taxon>Eucoccidiorida</taxon>
        <taxon>Eimeriorina</taxon>
        <taxon>Sarcocystidae</taxon>
        <taxon>Neospora</taxon>
    </lineage>
</organism>
<dbReference type="OrthoDB" id="332718at2759"/>
<proteinExistence type="predicted"/>
<accession>F0VP35</accession>
<reference evidence="4" key="3">
    <citation type="journal article" date="2012" name="PLoS Pathog.">
        <title>Comparative genomics of the apicomplexan parasites Toxoplasma gondii and Neospora caninum: Coccidia differing in host range and transmission strategy.</title>
        <authorList>
            <person name="Reid A.J."/>
            <person name="Vermont S.J."/>
            <person name="Cotton J.A."/>
            <person name="Harris D."/>
            <person name="Hill-Cawthorne G.A."/>
            <person name="Konen-Waisman S."/>
            <person name="Latham S.M."/>
            <person name="Mourier T."/>
            <person name="Norton R."/>
            <person name="Quail M.A."/>
            <person name="Sanders M."/>
            <person name="Shanmugam D."/>
            <person name="Sohal A."/>
            <person name="Wasmuth J.D."/>
            <person name="Brunk B."/>
            <person name="Grigg M.E."/>
            <person name="Howard J.C."/>
            <person name="Parkinson J."/>
            <person name="Roos D.S."/>
            <person name="Trees A.J."/>
            <person name="Berriman M."/>
            <person name="Pain A."/>
            <person name="Wastling J.M."/>
        </authorList>
    </citation>
    <scope>NUCLEOTIDE SEQUENCE [LARGE SCALE GENOMIC DNA]</scope>
    <source>
        <strain evidence="4">Liverpool</strain>
    </source>
</reference>
<dbReference type="InParanoid" id="F0VP35"/>
<dbReference type="OMA" id="RFNNIMC"/>
<feature type="compositionally biased region" description="Gly residues" evidence="1">
    <location>
        <begin position="105"/>
        <end position="116"/>
    </location>
</feature>
<reference evidence="2" key="2">
    <citation type="submission" date="2011-03" db="EMBL/GenBank/DDBJ databases">
        <title>Comparative genomics and transcriptomics of Neospora caninum and Toxoplasma gondii.</title>
        <authorList>
            <person name="Reid A.J."/>
            <person name="Sohal A."/>
            <person name="Harris D."/>
            <person name="Quail M."/>
            <person name="Sanders M."/>
            <person name="Berriman M."/>
            <person name="Wastling J.M."/>
            <person name="Pain A."/>
        </authorList>
    </citation>
    <scope>NUCLEOTIDE SEQUENCE</scope>
    <source>
        <strain evidence="2">Liverpool</strain>
    </source>
</reference>
<dbReference type="EMBL" id="LN714486">
    <property type="protein sequence ID" value="CEL70217.1"/>
    <property type="molecule type" value="Genomic_DNA"/>
</dbReference>
<evidence type="ECO:0000256" key="1">
    <source>
        <dbReference type="SAM" id="MobiDB-lite"/>
    </source>
</evidence>
<evidence type="ECO:0000313" key="3">
    <source>
        <dbReference type="EMBL" id="CEL70217.1"/>
    </source>
</evidence>
<sequence length="130" mass="13485">MAEDSPSPVPNPWAPQGSVSTANRGRPRVVNGQIVYGGGGAQSAASQSHARGSGTPVRRILSRIWAFLLAVIDFIQLFVQTLLSPNYPNQGRRNRQMGGVASLSPGGGRPDGGGGGSRRRFNNIMCGGGG</sequence>